<evidence type="ECO:0000313" key="3">
    <source>
        <dbReference type="Proteomes" id="UP001207582"/>
    </source>
</evidence>
<proteinExistence type="predicted"/>
<dbReference type="InterPro" id="IPR009492">
    <property type="entry name" value="TniQ"/>
</dbReference>
<reference evidence="2 3" key="1">
    <citation type="submission" date="2022-10" db="EMBL/GenBank/DDBJ databases">
        <title>Defluviimonas sp. CAU 1641 isolated from mud.</title>
        <authorList>
            <person name="Kim W."/>
        </authorList>
    </citation>
    <scope>NUCLEOTIDE SEQUENCE [LARGE SCALE GENOMIC DNA]</scope>
    <source>
        <strain evidence="2 3">CAU 1641</strain>
    </source>
</reference>
<comment type="caution">
    <text evidence="2">The sequence shown here is derived from an EMBL/GenBank/DDBJ whole genome shotgun (WGS) entry which is preliminary data.</text>
</comment>
<gene>
    <name evidence="2" type="ORF">OM960_24635</name>
</gene>
<evidence type="ECO:0000313" key="2">
    <source>
        <dbReference type="EMBL" id="MCW3784705.1"/>
    </source>
</evidence>
<accession>A0ABT3JB83</accession>
<dbReference type="Proteomes" id="UP001207582">
    <property type="component" value="Unassembled WGS sequence"/>
</dbReference>
<feature type="domain" description="TniQ" evidence="1">
    <location>
        <begin position="6"/>
        <end position="119"/>
    </location>
</feature>
<dbReference type="RefSeq" id="WP_264773846.1">
    <property type="nucleotide sequence ID" value="NZ_JAPDOG010000059.1"/>
</dbReference>
<sequence length="597" mass="65566">MTPATFSILPGESLSGFLRRYARSQGYTQLSDFTTWLGWSYGRPLVEELPTVAVKLGVEIGELEEIAPKVRPEDPLREWRFHRPHRDSFCPACLAGGRPWQQAWRHCLVSACPDHGVRLRDTCDRCQEPITPQDGGFSACQCGYPLAEMITCPAGSGEIEIALLYAAGRSRLSALMSGTEARDPEINRLFQFLSSHSRRKRTGKEGKEGLPMAVDDTVRYMLPVLDILVDWPGAFDKEVARRWKRSSVNGQTAPQRLGRWYQQLFTFEGRLARVLQERLLATVATNFGDPYSTDGSRDEGWISAAEAGRKLGIRAERIVAAVAAGDVEGRVHHSGFGHRHTLVPSSAIARIARTRADVVTATDMLDLLGVSKKQFALLLECGAIREIPTGDRAPLVDGRFSRSTVINSVRAIALGQAGDRTEGGATVTFREVSLRRTTDRLGLLAIYKAIFGGTLHPVNADPDGMLGDFLFRSSDVNARFSDALPGSMTARDVSAATGWKHECVTHWCKIGLLNARQTRQGGLESWAIEAKDLCHFQSTFAVLADVARQRGTSPRALLAACERARISTVGAKAVGSTTRGHLVRIRDLPDLYISEQA</sequence>
<keyword evidence="3" id="KW-1185">Reference proteome</keyword>
<protein>
    <submittedName>
        <fullName evidence="2">TniQ family protein</fullName>
    </submittedName>
</protein>
<name>A0ABT3JB83_9RHOB</name>
<evidence type="ECO:0000259" key="1">
    <source>
        <dbReference type="Pfam" id="PF06527"/>
    </source>
</evidence>
<dbReference type="EMBL" id="JAPDOG010000059">
    <property type="protein sequence ID" value="MCW3784705.1"/>
    <property type="molecule type" value="Genomic_DNA"/>
</dbReference>
<dbReference type="Pfam" id="PF06527">
    <property type="entry name" value="TniQ"/>
    <property type="match status" value="1"/>
</dbReference>
<organism evidence="2 3">
    <name type="scientific">Defluviimonas salinarum</name>
    <dbReference type="NCBI Taxonomy" id="2992147"/>
    <lineage>
        <taxon>Bacteria</taxon>
        <taxon>Pseudomonadati</taxon>
        <taxon>Pseudomonadota</taxon>
        <taxon>Alphaproteobacteria</taxon>
        <taxon>Rhodobacterales</taxon>
        <taxon>Paracoccaceae</taxon>
        <taxon>Albidovulum</taxon>
    </lineage>
</organism>